<reference evidence="1 2" key="1">
    <citation type="submission" date="2019-03" db="EMBL/GenBank/DDBJ databases">
        <authorList>
            <person name="Gao M.M."/>
            <person name="Mi Z.Z."/>
            <person name="Bai C.C."/>
        </authorList>
    </citation>
    <scope>NUCLEOTIDE SEQUENCE [LARGE SCALE GENOMIC DNA]</scope>
</reference>
<keyword evidence="2" id="KW-1185">Reference proteome</keyword>
<evidence type="ECO:0000313" key="1">
    <source>
        <dbReference type="EMBL" id="QBZ68922.1"/>
    </source>
</evidence>
<dbReference type="GeneID" id="78058784"/>
<proteinExistence type="predicted"/>
<sequence length="156" mass="16888">MTTIAWDGKSISADTQSTSGSTVLPCPTKLIVIQEHLEIEGKKIFLVATAGTSGDERHSLKYIRDGGLESGKEMHEQVSSTLLMITTDGCGYVFQKDRDNSLPWVWEQPAPYATGSGRDFALAAMHCGKNSHEAVQIASLLDIYTGGKIDTIALQE</sequence>
<dbReference type="InterPro" id="IPR029055">
    <property type="entry name" value="Ntn_hydrolases_N"/>
</dbReference>
<dbReference type="Proteomes" id="UP000297856">
    <property type="component" value="Segment"/>
</dbReference>
<name>A0A4D6DS63_9CAUD</name>
<dbReference type="KEGG" id="vg:78058784"/>
<organism evidence="1 2">
    <name type="scientific">Klebsiella phage vB_KpnM_IME346</name>
    <dbReference type="NCBI Taxonomy" id="2562174"/>
    <lineage>
        <taxon>Viruses</taxon>
        <taxon>Duplodnaviria</taxon>
        <taxon>Heunggongvirae</taxon>
        <taxon>Uroviricota</taxon>
        <taxon>Caudoviricetes</taxon>
        <taxon>Jameshumphriesvirinae</taxon>
        <taxon>Bimevirus</taxon>
        <taxon>Bimevirus IME346</taxon>
    </lineage>
</organism>
<accession>A0A4D6DS63</accession>
<dbReference type="EMBL" id="MK685667">
    <property type="protein sequence ID" value="QBZ68922.1"/>
    <property type="molecule type" value="Genomic_DNA"/>
</dbReference>
<dbReference type="RefSeq" id="YP_010684239.1">
    <property type="nucleotide sequence ID" value="NC_071137.1"/>
</dbReference>
<protein>
    <submittedName>
        <fullName evidence="1">Uncharacterized protein</fullName>
    </submittedName>
</protein>
<dbReference type="SUPFAM" id="SSF56235">
    <property type="entry name" value="N-terminal nucleophile aminohydrolases (Ntn hydrolases)"/>
    <property type="match status" value="1"/>
</dbReference>
<evidence type="ECO:0000313" key="2">
    <source>
        <dbReference type="Proteomes" id="UP000297856"/>
    </source>
</evidence>